<dbReference type="Pfam" id="PF00134">
    <property type="entry name" value="Cyclin_N"/>
    <property type="match status" value="1"/>
</dbReference>
<organism evidence="3 4">
    <name type="scientific">Carpediemonas membranifera</name>
    <dbReference type="NCBI Taxonomy" id="201153"/>
    <lineage>
        <taxon>Eukaryota</taxon>
        <taxon>Metamonada</taxon>
        <taxon>Carpediemonas-like organisms</taxon>
        <taxon>Carpediemonas</taxon>
    </lineage>
</organism>
<reference evidence="3" key="1">
    <citation type="submission" date="2021-05" db="EMBL/GenBank/DDBJ databases">
        <title>A free-living protist that lacks canonical eukaryotic 1 DNA replication and segregation systems.</title>
        <authorList>
            <person name="Salas-Leiva D.E."/>
            <person name="Tromer E.C."/>
            <person name="Curtis B.A."/>
            <person name="Jerlstrom-Hultqvist J."/>
            <person name="Kolisko M."/>
            <person name="Yi Z."/>
            <person name="Salas-Leiva J.S."/>
            <person name="Gallot-Lavallee L."/>
            <person name="Kops G.J.P.L."/>
            <person name="Archibald J.M."/>
            <person name="Simpson A.G.B."/>
            <person name="Roger A.J."/>
        </authorList>
    </citation>
    <scope>NUCLEOTIDE SEQUENCE</scope>
    <source>
        <strain evidence="3">BICM</strain>
    </source>
</reference>
<evidence type="ECO:0000259" key="2">
    <source>
        <dbReference type="SMART" id="SM00385"/>
    </source>
</evidence>
<dbReference type="AlphaFoldDB" id="A0A8J6B4Z8"/>
<dbReference type="InterPro" id="IPR013763">
    <property type="entry name" value="Cyclin-like_dom"/>
</dbReference>
<dbReference type="OrthoDB" id="306099at2759"/>
<dbReference type="InterPro" id="IPR006671">
    <property type="entry name" value="Cyclin_N"/>
</dbReference>
<name>A0A8J6B4Z8_9EUKA</name>
<dbReference type="InterPro" id="IPR039361">
    <property type="entry name" value="Cyclin"/>
</dbReference>
<dbReference type="InterPro" id="IPR036915">
    <property type="entry name" value="Cyclin-like_sf"/>
</dbReference>
<dbReference type="Proteomes" id="UP000717585">
    <property type="component" value="Unassembled WGS sequence"/>
</dbReference>
<evidence type="ECO:0000313" key="4">
    <source>
        <dbReference type="Proteomes" id="UP000717585"/>
    </source>
</evidence>
<sequence>MSTALQAYVSHLRVEKSSYGQYYRENWSAMLKDEVRCLPKPNFLSTVQRGYIKPYMRHTIIEWLFSVAHRHLLEAQIVARATNYIDRYLSAIAVNRHNFQVLALASLYLAGKMDRVASVPHLSLETISGVTETDVWFAERSILETLRWDMAAVTPHMVLARVCNVVSDPAAAAELFVKSATYANVALLRYDLSWAPASVIAVGALICGAADLAVTLSSISAQLRGLGVDVDRAESVAEVLREVMEESSQSGSACSVS</sequence>
<keyword evidence="1" id="KW-0195">Cyclin</keyword>
<proteinExistence type="inferred from homology"/>
<dbReference type="Gene3D" id="1.10.472.10">
    <property type="entry name" value="Cyclin-like"/>
    <property type="match status" value="2"/>
</dbReference>
<dbReference type="EMBL" id="JAHDYR010000008">
    <property type="protein sequence ID" value="KAG9395793.1"/>
    <property type="molecule type" value="Genomic_DNA"/>
</dbReference>
<dbReference type="PANTHER" id="PTHR10177">
    <property type="entry name" value="CYCLINS"/>
    <property type="match status" value="1"/>
</dbReference>
<evidence type="ECO:0000313" key="3">
    <source>
        <dbReference type="EMBL" id="KAG9395793.1"/>
    </source>
</evidence>
<dbReference type="SUPFAM" id="SSF47954">
    <property type="entry name" value="Cyclin-like"/>
    <property type="match status" value="1"/>
</dbReference>
<dbReference type="SMART" id="SM00385">
    <property type="entry name" value="CYCLIN"/>
    <property type="match status" value="1"/>
</dbReference>
<evidence type="ECO:0000256" key="1">
    <source>
        <dbReference type="RuleBase" id="RU000383"/>
    </source>
</evidence>
<comment type="caution">
    <text evidence="3">The sequence shown here is derived from an EMBL/GenBank/DDBJ whole genome shotgun (WGS) entry which is preliminary data.</text>
</comment>
<gene>
    <name evidence="3" type="ORF">J8273_2705</name>
</gene>
<comment type="similarity">
    <text evidence="1">Belongs to the cyclin family.</text>
</comment>
<keyword evidence="4" id="KW-1185">Reference proteome</keyword>
<feature type="domain" description="Cyclin-like" evidence="2">
    <location>
        <begin position="62"/>
        <end position="144"/>
    </location>
</feature>
<accession>A0A8J6B4Z8</accession>
<protein>
    <submittedName>
        <fullName evidence="3">Cyclin N-terminal domain</fullName>
    </submittedName>
</protein>